<dbReference type="AlphaFoldDB" id="A0A6A7BEN4"/>
<reference evidence="1" key="1">
    <citation type="submission" date="2020-01" db="EMBL/GenBank/DDBJ databases">
        <authorList>
            <consortium name="DOE Joint Genome Institute"/>
            <person name="Haridas S."/>
            <person name="Albert R."/>
            <person name="Binder M."/>
            <person name="Bloem J."/>
            <person name="Labutti K."/>
            <person name="Salamov A."/>
            <person name="Andreopoulos B."/>
            <person name="Baker S.E."/>
            <person name="Barry K."/>
            <person name="Bills G."/>
            <person name="Bluhm B.H."/>
            <person name="Cannon C."/>
            <person name="Castanera R."/>
            <person name="Culley D.E."/>
            <person name="Daum C."/>
            <person name="Ezra D."/>
            <person name="Gonzalez J.B."/>
            <person name="Henrissat B."/>
            <person name="Kuo A."/>
            <person name="Liang C."/>
            <person name="Lipzen A."/>
            <person name="Lutzoni F."/>
            <person name="Magnuson J."/>
            <person name="Mondo S."/>
            <person name="Nolan M."/>
            <person name="Ohm R."/>
            <person name="Pangilinan J."/>
            <person name="Park H.-J."/>
            <person name="Ramirez L."/>
            <person name="Alfaro M."/>
            <person name="Sun H."/>
            <person name="Tritt A."/>
            <person name="Yoshinaga Y."/>
            <person name="Zwiers L.-H."/>
            <person name="Turgeon B.G."/>
            <person name="Goodwin S.B."/>
            <person name="Spatafora J.W."/>
            <person name="Crous P.W."/>
            <person name="Grigoriev I.V."/>
        </authorList>
    </citation>
    <scope>NUCLEOTIDE SEQUENCE</scope>
    <source>
        <strain evidence="1">IPT5</strain>
    </source>
</reference>
<name>A0A6A7BEN4_9PLEO</name>
<gene>
    <name evidence="1" type="ORF">T440DRAFT_515357</name>
</gene>
<proteinExistence type="predicted"/>
<dbReference type="Proteomes" id="UP000799423">
    <property type="component" value="Unassembled WGS sequence"/>
</dbReference>
<sequence>MSDEGKTKLIAVSPYEMIFVVRSRTWKEKLPLASGSGTELSSGADLIVVTNDENGVAVESTPEIGAFGVEDPVGEGVRRLSEGEALMEDTKALESLLPDELIRDDVGFVDEGLDVNVNPLGVTAVLGAELTELKDCILLPTEDGLAILAAEFAVVLVDENNEGKNKEEAAAELLLKDVADGIIPEEIMLVAPI</sequence>
<protein>
    <submittedName>
        <fullName evidence="1">Uncharacterized protein</fullName>
    </submittedName>
</protein>
<evidence type="ECO:0000313" key="2">
    <source>
        <dbReference type="Proteomes" id="UP000799423"/>
    </source>
</evidence>
<dbReference type="EMBL" id="MU006294">
    <property type="protein sequence ID" value="KAF2853874.1"/>
    <property type="molecule type" value="Genomic_DNA"/>
</dbReference>
<accession>A0A6A7BEN4</accession>
<keyword evidence="2" id="KW-1185">Reference proteome</keyword>
<organism evidence="1 2">
    <name type="scientific">Plenodomus tracheiphilus IPT5</name>
    <dbReference type="NCBI Taxonomy" id="1408161"/>
    <lineage>
        <taxon>Eukaryota</taxon>
        <taxon>Fungi</taxon>
        <taxon>Dikarya</taxon>
        <taxon>Ascomycota</taxon>
        <taxon>Pezizomycotina</taxon>
        <taxon>Dothideomycetes</taxon>
        <taxon>Pleosporomycetidae</taxon>
        <taxon>Pleosporales</taxon>
        <taxon>Pleosporineae</taxon>
        <taxon>Leptosphaeriaceae</taxon>
        <taxon>Plenodomus</taxon>
    </lineage>
</organism>
<evidence type="ECO:0000313" key="1">
    <source>
        <dbReference type="EMBL" id="KAF2853874.1"/>
    </source>
</evidence>